<accession>A0A702BE05</accession>
<comment type="caution">
    <text evidence="1">The sequence shown here is derived from an EMBL/GenBank/DDBJ whole genome shotgun (WGS) entry which is preliminary data.</text>
</comment>
<dbReference type="AlphaFoldDB" id="A0A702BE05"/>
<organism evidence="1">
    <name type="scientific">Salmonella enterica subsp. enterica serovar Eastbourne</name>
    <dbReference type="NCBI Taxonomy" id="486993"/>
    <lineage>
        <taxon>Bacteria</taxon>
        <taxon>Pseudomonadati</taxon>
        <taxon>Pseudomonadota</taxon>
        <taxon>Gammaproteobacteria</taxon>
        <taxon>Enterobacterales</taxon>
        <taxon>Enterobacteriaceae</taxon>
        <taxon>Salmonella</taxon>
    </lineage>
</organism>
<proteinExistence type="predicted"/>
<reference evidence="1" key="2">
    <citation type="submission" date="2018-07" db="EMBL/GenBank/DDBJ databases">
        <authorList>
            <consortium name="NCBI Pathogen Detection Project"/>
        </authorList>
    </citation>
    <scope>NUCLEOTIDE SEQUENCE</scope>
    <source>
        <strain evidence="1">M138</strain>
    </source>
</reference>
<gene>
    <name evidence="1" type="ORF">G0D12_24985</name>
</gene>
<dbReference type="EMBL" id="DAAMHJ010000039">
    <property type="protein sequence ID" value="HAC6678879.1"/>
    <property type="molecule type" value="Genomic_DNA"/>
</dbReference>
<dbReference type="PROSITE" id="PS51257">
    <property type="entry name" value="PROKAR_LIPOPROTEIN"/>
    <property type="match status" value="1"/>
</dbReference>
<protein>
    <recommendedName>
        <fullName evidence="2">Lipoprotein</fullName>
    </recommendedName>
</protein>
<sequence length="147" mass="16465">MKKVFVVISLIFGLVGCDVKNTSTETTDKTPDYVQDAKSNLGNAILANIIRNPDFKCHSLFLDSLSQWALGCFEPTEHPLPFLLYEVREDTSGDNPPFKYKLIAINGKAKQYAENPSLRFLKIDTKTNSDIDIDSAINEFVKAYSPN</sequence>
<reference evidence="1" key="1">
    <citation type="journal article" date="2018" name="Genome Biol.">
        <title>SKESA: strategic k-mer extension for scrupulous assemblies.</title>
        <authorList>
            <person name="Souvorov A."/>
            <person name="Agarwala R."/>
            <person name="Lipman D.J."/>
        </authorList>
    </citation>
    <scope>NUCLEOTIDE SEQUENCE</scope>
    <source>
        <strain evidence="1">M138</strain>
    </source>
</reference>
<evidence type="ECO:0008006" key="2">
    <source>
        <dbReference type="Google" id="ProtNLM"/>
    </source>
</evidence>
<name>A0A702BE05_SALET</name>
<evidence type="ECO:0000313" key="1">
    <source>
        <dbReference type="EMBL" id="HAC6678879.1"/>
    </source>
</evidence>